<dbReference type="PATRIC" id="fig|188932.3.peg.608"/>
<dbReference type="InterPro" id="IPR005490">
    <property type="entry name" value="LD_TPept_cat_dom"/>
</dbReference>
<evidence type="ECO:0000256" key="6">
    <source>
        <dbReference type="ARBA" id="ARBA00023316"/>
    </source>
</evidence>
<keyword evidence="4" id="KW-0133">Cell shape</keyword>
<proteinExistence type="inferred from homology"/>
<evidence type="ECO:0000259" key="7">
    <source>
        <dbReference type="Pfam" id="PF03734"/>
    </source>
</evidence>
<evidence type="ECO:0000313" key="9">
    <source>
        <dbReference type="EMBL" id="AMP97544.1"/>
    </source>
</evidence>
<dbReference type="InterPro" id="IPR045380">
    <property type="entry name" value="LD_TPept_scaffold_dom"/>
</dbReference>
<comment type="pathway">
    <text evidence="1">Cell wall biogenesis; peptidoglycan biosynthesis.</text>
</comment>
<dbReference type="PANTHER" id="PTHR41533:SF2">
    <property type="entry name" value="BLR7131 PROTEIN"/>
    <property type="match status" value="1"/>
</dbReference>
<evidence type="ECO:0000256" key="2">
    <source>
        <dbReference type="ARBA" id="ARBA00005992"/>
    </source>
</evidence>
<comment type="similarity">
    <text evidence="2">Belongs to the YkuD family.</text>
</comment>
<dbReference type="InterPro" id="IPR038063">
    <property type="entry name" value="Transpep_catalytic_dom"/>
</dbReference>
<dbReference type="Pfam" id="PF20142">
    <property type="entry name" value="Scaffold"/>
    <property type="match status" value="1"/>
</dbReference>
<dbReference type="AlphaFoldDB" id="A0A127V8A3"/>
<dbReference type="PANTHER" id="PTHR41533">
    <property type="entry name" value="L,D-TRANSPEPTIDASE HI_1667-RELATED"/>
    <property type="match status" value="1"/>
</dbReference>
<keyword evidence="3" id="KW-0808">Transferase</keyword>
<feature type="domain" description="L,D-TPase catalytic" evidence="7">
    <location>
        <begin position="239"/>
        <end position="346"/>
    </location>
</feature>
<keyword evidence="6" id="KW-0961">Cell wall biogenesis/degradation</keyword>
<reference evidence="9 10" key="1">
    <citation type="submission" date="2016-03" db="EMBL/GenBank/DDBJ databases">
        <title>Complete genome sequence of Pedobacter cryoconitis PAMC 27485.</title>
        <authorList>
            <person name="Lee J."/>
            <person name="Kim O.-S."/>
        </authorList>
    </citation>
    <scope>NUCLEOTIDE SEQUENCE [LARGE SCALE GENOMIC DNA]</scope>
    <source>
        <strain evidence="9 10">PAMC 27485</strain>
    </source>
</reference>
<dbReference type="GO" id="GO:0004180">
    <property type="term" value="F:carboxypeptidase activity"/>
    <property type="evidence" value="ECO:0007669"/>
    <property type="project" value="UniProtKB-ARBA"/>
</dbReference>
<dbReference type="Proteomes" id="UP000071561">
    <property type="component" value="Chromosome"/>
</dbReference>
<keyword evidence="10" id="KW-1185">Reference proteome</keyword>
<accession>A0A127V8A3</accession>
<dbReference type="UniPathway" id="UPA00219"/>
<sequence length="419" mass="48352">MKITTLLTLLVFSSIFLIGSPKLENNRLKHVNDTVAIAKAIHEQLRNNKNDLYYPETVKRFYTKTDYKLLWVLPDTVKNHTWEAMLMLDCVLQFGLNHADFHPEKLLFDKLHKLIDHYDTISYTEKAKFDVLLTDAMITFMNQLHYGKLNPDYPARKIDREKVDFRADQALFNAFQSKEFMSAVVDAQPRSRRYRALQEQMRLMTGQYVGDCYEVPEGQIKKVAINMERLRWINMNEDRFIEVNIPSSMLSVHESDTVYNFKVVVGRPAHPTPILQSTIGYLMTTTRQKSNYTAASASIDFCFPNTFDIGLYGTAGKKLFEKNDRAFSNGNIWVENAGKLAALLLKKEKDISKMALMYKAIKNGEIRTFSLKKTMPIKVIYITSEVKNGVIVTYPDLYNLDKSMEKALYSVNPILTIVK</sequence>
<feature type="domain" description="L,D-transpeptidase scaffold" evidence="8">
    <location>
        <begin position="57"/>
        <end position="201"/>
    </location>
</feature>
<gene>
    <name evidence="9" type="ORF">AY601_0593</name>
</gene>
<dbReference type="Pfam" id="PF03734">
    <property type="entry name" value="YkuD"/>
    <property type="match status" value="1"/>
</dbReference>
<evidence type="ECO:0000313" key="10">
    <source>
        <dbReference type="Proteomes" id="UP000071561"/>
    </source>
</evidence>
<protein>
    <submittedName>
        <fullName evidence="9">Uncharacterized protein</fullName>
    </submittedName>
</protein>
<evidence type="ECO:0000256" key="3">
    <source>
        <dbReference type="ARBA" id="ARBA00022679"/>
    </source>
</evidence>
<evidence type="ECO:0000256" key="5">
    <source>
        <dbReference type="ARBA" id="ARBA00022984"/>
    </source>
</evidence>
<dbReference type="GO" id="GO:0016740">
    <property type="term" value="F:transferase activity"/>
    <property type="evidence" value="ECO:0007669"/>
    <property type="project" value="UniProtKB-KW"/>
</dbReference>
<evidence type="ECO:0000256" key="4">
    <source>
        <dbReference type="ARBA" id="ARBA00022960"/>
    </source>
</evidence>
<dbReference type="GO" id="GO:0009252">
    <property type="term" value="P:peptidoglycan biosynthetic process"/>
    <property type="evidence" value="ECO:0007669"/>
    <property type="project" value="UniProtKB-UniPathway"/>
</dbReference>
<dbReference type="InterPro" id="IPR052905">
    <property type="entry name" value="LD-transpeptidase_YkuD-like"/>
</dbReference>
<keyword evidence="5" id="KW-0573">Peptidoglycan synthesis</keyword>
<dbReference type="OrthoDB" id="9778545at2"/>
<name>A0A127V8A3_9SPHI</name>
<dbReference type="KEGG" id="pcm:AY601_0593"/>
<dbReference type="CDD" id="cd16913">
    <property type="entry name" value="YkuD_like"/>
    <property type="match status" value="1"/>
</dbReference>
<dbReference type="EMBL" id="CP014504">
    <property type="protein sequence ID" value="AMP97544.1"/>
    <property type="molecule type" value="Genomic_DNA"/>
</dbReference>
<dbReference type="GO" id="GO:0008360">
    <property type="term" value="P:regulation of cell shape"/>
    <property type="evidence" value="ECO:0007669"/>
    <property type="project" value="UniProtKB-KW"/>
</dbReference>
<evidence type="ECO:0000259" key="8">
    <source>
        <dbReference type="Pfam" id="PF20142"/>
    </source>
</evidence>
<dbReference type="SUPFAM" id="SSF141523">
    <property type="entry name" value="L,D-transpeptidase catalytic domain-like"/>
    <property type="match status" value="1"/>
</dbReference>
<dbReference type="GO" id="GO:0071555">
    <property type="term" value="P:cell wall organization"/>
    <property type="evidence" value="ECO:0007669"/>
    <property type="project" value="UniProtKB-KW"/>
</dbReference>
<organism evidence="9 10">
    <name type="scientific">Pedobacter cryoconitis</name>
    <dbReference type="NCBI Taxonomy" id="188932"/>
    <lineage>
        <taxon>Bacteria</taxon>
        <taxon>Pseudomonadati</taxon>
        <taxon>Bacteroidota</taxon>
        <taxon>Sphingobacteriia</taxon>
        <taxon>Sphingobacteriales</taxon>
        <taxon>Sphingobacteriaceae</taxon>
        <taxon>Pedobacter</taxon>
    </lineage>
</organism>
<evidence type="ECO:0000256" key="1">
    <source>
        <dbReference type="ARBA" id="ARBA00004752"/>
    </source>
</evidence>